<organism evidence="4 5">
    <name type="scientific">Orchesella cincta</name>
    <name type="common">Springtail</name>
    <name type="synonym">Podura cincta</name>
    <dbReference type="NCBI Taxonomy" id="48709"/>
    <lineage>
        <taxon>Eukaryota</taxon>
        <taxon>Metazoa</taxon>
        <taxon>Ecdysozoa</taxon>
        <taxon>Arthropoda</taxon>
        <taxon>Hexapoda</taxon>
        <taxon>Collembola</taxon>
        <taxon>Entomobryomorpha</taxon>
        <taxon>Entomobryoidea</taxon>
        <taxon>Orchesellidae</taxon>
        <taxon>Orchesellinae</taxon>
        <taxon>Orchesella</taxon>
    </lineage>
</organism>
<dbReference type="InterPro" id="IPR003005">
    <property type="entry name" value="Amphiphysin"/>
</dbReference>
<evidence type="ECO:0000259" key="3">
    <source>
        <dbReference type="Pfam" id="PF03114"/>
    </source>
</evidence>
<dbReference type="InterPro" id="IPR004148">
    <property type="entry name" value="BAR_dom"/>
</dbReference>
<feature type="non-terminal residue" evidence="4">
    <location>
        <position position="69"/>
    </location>
</feature>
<keyword evidence="2" id="KW-0963">Cytoplasm</keyword>
<evidence type="ECO:0000256" key="1">
    <source>
        <dbReference type="ARBA" id="ARBA00004496"/>
    </source>
</evidence>
<accession>A0A1D2NJC7</accession>
<dbReference type="InterPro" id="IPR027267">
    <property type="entry name" value="AH/BAR_dom_sf"/>
</dbReference>
<dbReference type="PANTHER" id="PTHR46514:SF3">
    <property type="entry name" value="AMPHIPHYSIN"/>
    <property type="match status" value="1"/>
</dbReference>
<name>A0A1D2NJC7_ORCCI</name>
<evidence type="ECO:0000313" key="5">
    <source>
        <dbReference type="Proteomes" id="UP000094527"/>
    </source>
</evidence>
<reference evidence="4 5" key="1">
    <citation type="journal article" date="2016" name="Genome Biol. Evol.">
        <title>Gene Family Evolution Reflects Adaptation to Soil Environmental Stressors in the Genome of the Collembolan Orchesella cincta.</title>
        <authorList>
            <person name="Faddeeva-Vakhrusheva A."/>
            <person name="Derks M.F."/>
            <person name="Anvar S.Y."/>
            <person name="Agamennone V."/>
            <person name="Suring W."/>
            <person name="Smit S."/>
            <person name="van Straalen N.M."/>
            <person name="Roelofs D."/>
        </authorList>
    </citation>
    <scope>NUCLEOTIDE SEQUENCE [LARGE SCALE GENOMIC DNA]</scope>
    <source>
        <tissue evidence="4">Mixed pool</tissue>
    </source>
</reference>
<proteinExistence type="predicted"/>
<gene>
    <name evidence="4" type="ORF">Ocin01_01467</name>
</gene>
<evidence type="ECO:0000313" key="4">
    <source>
        <dbReference type="EMBL" id="ODN05215.1"/>
    </source>
</evidence>
<dbReference type="Proteomes" id="UP000094527">
    <property type="component" value="Unassembled WGS sequence"/>
</dbReference>
<keyword evidence="5" id="KW-1185">Reference proteome</keyword>
<sequence length="69" mass="7944">MSTMVDSKIGKTFQRSVGRAKEKILQNLGKVDRTADEILDDHITNFSKQQYAATRLQKELNNYIRCIRG</sequence>
<feature type="domain" description="BAR" evidence="3">
    <location>
        <begin position="14"/>
        <end position="68"/>
    </location>
</feature>
<dbReference type="AlphaFoldDB" id="A0A1D2NJC7"/>
<dbReference type="Gene3D" id="1.20.1270.60">
    <property type="entry name" value="Arfaptin homology (AH) domain/BAR domain"/>
    <property type="match status" value="1"/>
</dbReference>
<dbReference type="GO" id="GO:0005737">
    <property type="term" value="C:cytoplasm"/>
    <property type="evidence" value="ECO:0007669"/>
    <property type="project" value="UniProtKB-SubCell"/>
</dbReference>
<dbReference type="EMBL" id="LJIJ01000028">
    <property type="protein sequence ID" value="ODN05215.1"/>
    <property type="molecule type" value="Genomic_DNA"/>
</dbReference>
<dbReference type="SUPFAM" id="SSF103657">
    <property type="entry name" value="BAR/IMD domain-like"/>
    <property type="match status" value="1"/>
</dbReference>
<dbReference type="GO" id="GO:0005886">
    <property type="term" value="C:plasma membrane"/>
    <property type="evidence" value="ECO:0007669"/>
    <property type="project" value="TreeGrafter"/>
</dbReference>
<dbReference type="PANTHER" id="PTHR46514">
    <property type="entry name" value="AMPHIPHYSIN"/>
    <property type="match status" value="1"/>
</dbReference>
<comment type="subcellular location">
    <subcellularLocation>
        <location evidence="1">Cytoplasm</location>
    </subcellularLocation>
</comment>
<dbReference type="Pfam" id="PF03114">
    <property type="entry name" value="BAR"/>
    <property type="match status" value="1"/>
</dbReference>
<comment type="caution">
    <text evidence="4">The sequence shown here is derived from an EMBL/GenBank/DDBJ whole genome shotgun (WGS) entry which is preliminary data.</text>
</comment>
<evidence type="ECO:0000256" key="2">
    <source>
        <dbReference type="ARBA" id="ARBA00022490"/>
    </source>
</evidence>
<dbReference type="OMA" id="KIGKTFQ"/>
<dbReference type="GO" id="GO:0005543">
    <property type="term" value="F:phospholipid binding"/>
    <property type="evidence" value="ECO:0007669"/>
    <property type="project" value="TreeGrafter"/>
</dbReference>
<dbReference type="OrthoDB" id="446293at2759"/>
<dbReference type="STRING" id="48709.A0A1D2NJC7"/>
<protein>
    <submittedName>
        <fullName evidence="4">Amphiphysin</fullName>
    </submittedName>
</protein>